<evidence type="ECO:0000256" key="3">
    <source>
        <dbReference type="ARBA" id="ARBA00023170"/>
    </source>
</evidence>
<evidence type="ECO:0000256" key="1">
    <source>
        <dbReference type="ARBA" id="ARBA00004167"/>
    </source>
</evidence>
<keyword evidence="3" id="KW-0675">Receptor</keyword>
<protein>
    <submittedName>
        <fullName evidence="4">Uncharacterized protein</fullName>
    </submittedName>
</protein>
<comment type="caution">
    <text evidence="4">The sequence shown here is derived from an EMBL/GenBank/DDBJ whole genome shotgun (WGS) entry which is preliminary data.</text>
</comment>
<keyword evidence="2" id="KW-0732">Signal</keyword>
<organism evidence="4 5">
    <name type="scientific">Vanilla planifolia</name>
    <name type="common">Vanilla</name>
    <dbReference type="NCBI Taxonomy" id="51239"/>
    <lineage>
        <taxon>Eukaryota</taxon>
        <taxon>Viridiplantae</taxon>
        <taxon>Streptophyta</taxon>
        <taxon>Embryophyta</taxon>
        <taxon>Tracheophyta</taxon>
        <taxon>Spermatophyta</taxon>
        <taxon>Magnoliopsida</taxon>
        <taxon>Liliopsida</taxon>
        <taxon>Asparagales</taxon>
        <taxon>Orchidaceae</taxon>
        <taxon>Vanilloideae</taxon>
        <taxon>Vanilleae</taxon>
        <taxon>Vanilla</taxon>
    </lineage>
</organism>
<dbReference type="PRINTS" id="PR00019">
    <property type="entry name" value="LEURICHRPT"/>
</dbReference>
<dbReference type="AlphaFoldDB" id="A0A835QC08"/>
<accession>A0A835QC08</accession>
<evidence type="ECO:0000313" key="5">
    <source>
        <dbReference type="Proteomes" id="UP000639772"/>
    </source>
</evidence>
<gene>
    <name evidence="4" type="ORF">HPP92_019191</name>
</gene>
<reference evidence="4 5" key="1">
    <citation type="journal article" date="2020" name="Nat. Food">
        <title>A phased Vanilla planifolia genome enables genetic improvement of flavour and production.</title>
        <authorList>
            <person name="Hasing T."/>
            <person name="Tang H."/>
            <person name="Brym M."/>
            <person name="Khazi F."/>
            <person name="Huang T."/>
            <person name="Chambers A.H."/>
        </authorList>
    </citation>
    <scope>NUCLEOTIDE SEQUENCE [LARGE SCALE GENOMIC DNA]</scope>
    <source>
        <tissue evidence="4">Leaf</tissue>
    </source>
</reference>
<name>A0A835QC08_VANPL</name>
<dbReference type="Pfam" id="PF00560">
    <property type="entry name" value="LRR_1"/>
    <property type="match status" value="4"/>
</dbReference>
<evidence type="ECO:0000256" key="2">
    <source>
        <dbReference type="ARBA" id="ARBA00022729"/>
    </source>
</evidence>
<dbReference type="InterPro" id="IPR001611">
    <property type="entry name" value="Leu-rich_rpt"/>
</dbReference>
<dbReference type="Gene3D" id="3.80.10.10">
    <property type="entry name" value="Ribonuclease Inhibitor"/>
    <property type="match status" value="1"/>
</dbReference>
<evidence type="ECO:0000313" key="4">
    <source>
        <dbReference type="EMBL" id="KAG0465027.1"/>
    </source>
</evidence>
<comment type="subcellular location">
    <subcellularLocation>
        <location evidence="1">Membrane</location>
        <topology evidence="1">Single-pass membrane protein</topology>
    </subcellularLocation>
</comment>
<dbReference type="GO" id="GO:0016020">
    <property type="term" value="C:membrane"/>
    <property type="evidence" value="ECO:0007669"/>
    <property type="project" value="UniProtKB-SubCell"/>
</dbReference>
<dbReference type="GO" id="GO:0004674">
    <property type="term" value="F:protein serine/threonine kinase activity"/>
    <property type="evidence" value="ECO:0007669"/>
    <property type="project" value="UniProtKB-EC"/>
</dbReference>
<proteinExistence type="predicted"/>
<dbReference type="Proteomes" id="UP000639772">
    <property type="component" value="Chromosome 10"/>
</dbReference>
<dbReference type="OrthoDB" id="785757at2759"/>
<dbReference type="SUPFAM" id="SSF52058">
    <property type="entry name" value="L domain-like"/>
    <property type="match status" value="1"/>
</dbReference>
<dbReference type="PANTHER" id="PTHR48053:SF161">
    <property type="entry name" value="PROTEIN KINASE DOMAIN-CONTAINING PROTEIN"/>
    <property type="match status" value="1"/>
</dbReference>
<dbReference type="InterPro" id="IPR051716">
    <property type="entry name" value="Plant_RL_S/T_kinase"/>
</dbReference>
<dbReference type="EMBL" id="JADCNM010000010">
    <property type="protein sequence ID" value="KAG0465027.1"/>
    <property type="molecule type" value="Genomic_DNA"/>
</dbReference>
<sequence length="218" mass="23944">MGFEKLQNLTLFYAWKNKLTGSIPTSLADCRSLQSVDLSYNNLTGKMPRELFGLQNLSKLMLISTSFLASSRQILAIAQLFRLRLSGNRLTGAVPAEIGNLKELNFLDLSENLLVGAIPQGDIGIVKRLPQLTKLLLKKNKLSGFIPPELSSCSKLQLLDLGDNSFSGGIPAELGLYPPSNFLNLSCNLLSGNLLKISLRAEQARHPRHLTQLPFQPS</sequence>
<dbReference type="InterPro" id="IPR032675">
    <property type="entry name" value="LRR_dom_sf"/>
</dbReference>
<dbReference type="PANTHER" id="PTHR48053">
    <property type="entry name" value="LEUCINE RICH REPEAT FAMILY PROTEIN, EXPRESSED"/>
    <property type="match status" value="1"/>
</dbReference>